<dbReference type="PANTHER" id="PTHR48013:SF9">
    <property type="entry name" value="DUAL SPECIFICITY MITOGEN-ACTIVATED PROTEIN KINASE KINASE 5"/>
    <property type="match status" value="1"/>
</dbReference>
<evidence type="ECO:0000256" key="3">
    <source>
        <dbReference type="ARBA" id="ARBA00022741"/>
    </source>
</evidence>
<accession>A0A2C9LMA4</accession>
<evidence type="ECO:0000259" key="14">
    <source>
        <dbReference type="PROSITE" id="PS51745"/>
    </source>
</evidence>
<comment type="similarity">
    <text evidence="6">Belongs to the protein kinase superfamily. STE Ser/Thr protein kinase family. MAP kinase kinase subfamily.</text>
</comment>
<comment type="catalytic activity">
    <reaction evidence="9">
        <text>L-threonyl-[protein] + ATP = O-phospho-L-threonyl-[protein] + ADP + H(+)</text>
        <dbReference type="Rhea" id="RHEA:46608"/>
        <dbReference type="Rhea" id="RHEA-COMP:11060"/>
        <dbReference type="Rhea" id="RHEA-COMP:11605"/>
        <dbReference type="ChEBI" id="CHEBI:15378"/>
        <dbReference type="ChEBI" id="CHEBI:30013"/>
        <dbReference type="ChEBI" id="CHEBI:30616"/>
        <dbReference type="ChEBI" id="CHEBI:61977"/>
        <dbReference type="ChEBI" id="CHEBI:456216"/>
        <dbReference type="EC" id="2.7.12.2"/>
    </reaction>
</comment>
<dbReference type="RefSeq" id="XP_013096199.1">
    <property type="nucleotide sequence ID" value="XM_013240745.2"/>
</dbReference>
<gene>
    <name evidence="15" type="primary">106079556</name>
    <name evidence="18" type="synonym">LOC106079556</name>
</gene>
<evidence type="ECO:0000256" key="11">
    <source>
        <dbReference type="PROSITE-ProRule" id="PRU10141"/>
    </source>
</evidence>
<feature type="domain" description="PB1" evidence="14">
    <location>
        <begin position="1"/>
        <end position="82"/>
    </location>
</feature>
<dbReference type="InterPro" id="IPR008271">
    <property type="entry name" value="Ser/Thr_kinase_AS"/>
</dbReference>
<dbReference type="EnsemblMetazoa" id="BGLB032803-RB">
    <property type="protein sequence ID" value="BGLB032803-PB"/>
    <property type="gene ID" value="BGLB032803"/>
</dbReference>
<dbReference type="PROSITE" id="PS00108">
    <property type="entry name" value="PROTEIN_KINASE_ST"/>
    <property type="match status" value="1"/>
</dbReference>
<dbReference type="SUPFAM" id="SSF54277">
    <property type="entry name" value="CAD &amp; PB1 domains"/>
    <property type="match status" value="1"/>
</dbReference>
<dbReference type="Gene3D" id="3.10.20.90">
    <property type="entry name" value="Phosphatidylinositol 3-kinase Catalytic Subunit, Chain A, domain 1"/>
    <property type="match status" value="1"/>
</dbReference>
<dbReference type="PROSITE" id="PS00107">
    <property type="entry name" value="PROTEIN_KINASE_ATP"/>
    <property type="match status" value="1"/>
</dbReference>
<evidence type="ECO:0000256" key="6">
    <source>
        <dbReference type="ARBA" id="ARBA00038035"/>
    </source>
</evidence>
<dbReference type="SUPFAM" id="SSF56112">
    <property type="entry name" value="Protein kinase-like (PK-like)"/>
    <property type="match status" value="1"/>
</dbReference>
<evidence type="ECO:0000259" key="13">
    <source>
        <dbReference type="PROSITE" id="PS50011"/>
    </source>
</evidence>
<dbReference type="KEGG" id="bgt:106079556"/>
<comment type="catalytic activity">
    <reaction evidence="8">
        <text>L-seryl-[protein] + ATP = O-phospho-L-seryl-[protein] + ADP + H(+)</text>
        <dbReference type="Rhea" id="RHEA:17989"/>
        <dbReference type="Rhea" id="RHEA-COMP:9863"/>
        <dbReference type="Rhea" id="RHEA-COMP:11604"/>
        <dbReference type="ChEBI" id="CHEBI:15378"/>
        <dbReference type="ChEBI" id="CHEBI:29999"/>
        <dbReference type="ChEBI" id="CHEBI:30616"/>
        <dbReference type="ChEBI" id="CHEBI:83421"/>
        <dbReference type="ChEBI" id="CHEBI:456216"/>
        <dbReference type="EC" id="2.7.12.2"/>
    </reaction>
</comment>
<feature type="domain" description="Protein kinase" evidence="13">
    <location>
        <begin position="154"/>
        <end position="409"/>
    </location>
</feature>
<dbReference type="InterPro" id="IPR000719">
    <property type="entry name" value="Prot_kinase_dom"/>
</dbReference>
<dbReference type="Pfam" id="PF00069">
    <property type="entry name" value="Pkinase"/>
    <property type="match status" value="1"/>
</dbReference>
<evidence type="ECO:0000313" key="18">
    <source>
        <dbReference type="RefSeq" id="XP_013096199.1"/>
    </source>
</evidence>
<dbReference type="OMA" id="MIISFYG"/>
<evidence type="ECO:0000256" key="2">
    <source>
        <dbReference type="ARBA" id="ARBA00022679"/>
    </source>
</evidence>
<evidence type="ECO:0000313" key="15">
    <source>
        <dbReference type="EnsemblMetazoa" id="BGLB032803-PA"/>
    </source>
</evidence>
<dbReference type="VEuPathDB" id="VectorBase:BGLB032803"/>
<evidence type="ECO:0000256" key="1">
    <source>
        <dbReference type="ARBA" id="ARBA00022527"/>
    </source>
</evidence>
<evidence type="ECO:0000256" key="7">
    <source>
        <dbReference type="ARBA" id="ARBA00038999"/>
    </source>
</evidence>
<proteinExistence type="inferred from homology"/>
<keyword evidence="1 12" id="KW-0723">Serine/threonine-protein kinase</keyword>
<evidence type="ECO:0000256" key="9">
    <source>
        <dbReference type="ARBA" id="ARBA00049299"/>
    </source>
</evidence>
<evidence type="ECO:0000313" key="16">
    <source>
        <dbReference type="Proteomes" id="UP000076420"/>
    </source>
</evidence>
<feature type="binding site" evidence="11">
    <location>
        <position position="183"/>
    </location>
    <ligand>
        <name>ATP</name>
        <dbReference type="ChEBI" id="CHEBI:30616"/>
    </ligand>
</feature>
<dbReference type="PROSITE" id="PS50011">
    <property type="entry name" value="PROTEIN_KINASE_DOM"/>
    <property type="match status" value="1"/>
</dbReference>
<dbReference type="Gene3D" id="3.30.200.20">
    <property type="entry name" value="Phosphorylase Kinase, domain 1"/>
    <property type="match status" value="1"/>
</dbReference>
<dbReference type="AlphaFoldDB" id="A0A2C9LMA4"/>
<dbReference type="InterPro" id="IPR000270">
    <property type="entry name" value="PB1_dom"/>
</dbReference>
<dbReference type="EnsemblMetazoa" id="BGLB032803-RA">
    <property type="protein sequence ID" value="BGLB032803-PA"/>
    <property type="gene ID" value="BGLB032803"/>
</dbReference>
<evidence type="ECO:0000256" key="12">
    <source>
        <dbReference type="RuleBase" id="RU000304"/>
    </source>
</evidence>
<keyword evidence="4" id="KW-0418">Kinase</keyword>
<dbReference type="Pfam" id="PF00564">
    <property type="entry name" value="PB1"/>
    <property type="match status" value="1"/>
</dbReference>
<keyword evidence="3 11" id="KW-0547">Nucleotide-binding</keyword>
<comment type="catalytic activity">
    <reaction evidence="10">
        <text>L-tyrosyl-[protein] + ATP = O-phospho-L-tyrosyl-[protein] + ADP + H(+)</text>
        <dbReference type="Rhea" id="RHEA:10596"/>
        <dbReference type="Rhea" id="RHEA-COMP:10136"/>
        <dbReference type="Rhea" id="RHEA-COMP:20101"/>
        <dbReference type="ChEBI" id="CHEBI:15378"/>
        <dbReference type="ChEBI" id="CHEBI:30616"/>
        <dbReference type="ChEBI" id="CHEBI:46858"/>
        <dbReference type="ChEBI" id="CHEBI:61978"/>
        <dbReference type="ChEBI" id="CHEBI:456216"/>
        <dbReference type="EC" id="2.7.12.2"/>
    </reaction>
</comment>
<name>A0A2C9LMA4_BIOGL</name>
<keyword evidence="2" id="KW-0808">Transferase</keyword>
<dbReference type="Gene3D" id="1.10.510.10">
    <property type="entry name" value="Transferase(Phosphotransferase) domain 1"/>
    <property type="match status" value="1"/>
</dbReference>
<dbReference type="PROSITE" id="PS51745">
    <property type="entry name" value="PB1"/>
    <property type="match status" value="1"/>
</dbReference>
<evidence type="ECO:0000256" key="10">
    <source>
        <dbReference type="ARBA" id="ARBA00051693"/>
    </source>
</evidence>
<dbReference type="PANTHER" id="PTHR48013">
    <property type="entry name" value="DUAL SPECIFICITY MITOGEN-ACTIVATED PROTEIN KINASE KINASE 5-RELATED"/>
    <property type="match status" value="1"/>
</dbReference>
<dbReference type="OrthoDB" id="10252354at2759"/>
<dbReference type="SMART" id="SM00220">
    <property type="entry name" value="S_TKc"/>
    <property type="match status" value="1"/>
</dbReference>
<dbReference type="Proteomes" id="UP001165740">
    <property type="component" value="Chromosome 1"/>
</dbReference>
<protein>
    <recommendedName>
        <fullName evidence="7">mitogen-activated protein kinase kinase</fullName>
        <ecNumber evidence="7">2.7.12.2</ecNumber>
    </recommendedName>
</protein>
<dbReference type="GO" id="GO:0005524">
    <property type="term" value="F:ATP binding"/>
    <property type="evidence" value="ECO:0007669"/>
    <property type="project" value="UniProtKB-UniRule"/>
</dbReference>
<keyword evidence="17" id="KW-1185">Reference proteome</keyword>
<evidence type="ECO:0000313" key="17">
    <source>
        <dbReference type="Proteomes" id="UP001165740"/>
    </source>
</evidence>
<dbReference type="FunFam" id="3.30.200.20:FF:000040">
    <property type="entry name" value="Dual specificity mitogen-activated protein kinase kinase"/>
    <property type="match status" value="1"/>
</dbReference>
<sequence length="434" mass="49435">MSEPPFTIRIRSENNQDMDWFVNPDEVTFRQTLEVFSQIIPDSSPTAFEYEDEDGDRITVRSDEEMRDMFSYYFRELSDEDRDRGLFPPLIIFPKQPKTPQIRNIHGLKVRTGSQAEEKTVSMGRQQMNILNKNPAGVGFESILSCGEITKESLHYERMIGAGNGGQVYKAIHKPTGKIMAVKEIEVHIAVPEQRQIILELEILYKCNCRMIISFYGAFFFENRISICTEFMDGGSLDLYMPVNELVLGQISLSVIEGMLYMWNLKILHRDIKPYNILVNTAGQVKLCDFGVSTQLVKSIATTFLGTNVYMAPERLQGHDYGIPAEVWSLGVTLFELATGKLPFATLNTNERNSVLQPIEIMKVIIEEPQIKLPMGQFSQNLIDFVNRCLHKMPALRLSGQDLLSHPFMRSQQSLIPSVISQLVSTKKQFLNNS</sequence>
<reference evidence="18" key="2">
    <citation type="submission" date="2025-04" db="UniProtKB">
        <authorList>
            <consortium name="RefSeq"/>
        </authorList>
    </citation>
    <scope>IDENTIFICATION</scope>
</reference>
<keyword evidence="5 11" id="KW-0067">ATP-binding</keyword>
<dbReference type="STRING" id="6526.A0A2C9LMA4"/>
<dbReference type="GeneID" id="106079556"/>
<reference evidence="15" key="1">
    <citation type="submission" date="2020-05" db="UniProtKB">
        <authorList>
            <consortium name="EnsemblMetazoa"/>
        </authorList>
    </citation>
    <scope>IDENTIFICATION</scope>
    <source>
        <strain evidence="15">BB02</strain>
    </source>
</reference>
<dbReference type="VEuPathDB" id="VectorBase:BGLAX_029818"/>
<dbReference type="EnsemblMetazoa" id="BGLB032803-RC">
    <property type="protein sequence ID" value="BGLB032803-PC"/>
    <property type="gene ID" value="BGLB032803"/>
</dbReference>
<dbReference type="Proteomes" id="UP000076420">
    <property type="component" value="Unassembled WGS sequence"/>
</dbReference>
<dbReference type="InterPro" id="IPR017441">
    <property type="entry name" value="Protein_kinase_ATP_BS"/>
</dbReference>
<dbReference type="InterPro" id="IPR011009">
    <property type="entry name" value="Kinase-like_dom_sf"/>
</dbReference>
<dbReference type="SMART" id="SM00666">
    <property type="entry name" value="PB1"/>
    <property type="match status" value="1"/>
</dbReference>
<evidence type="ECO:0000256" key="8">
    <source>
        <dbReference type="ARBA" id="ARBA00049014"/>
    </source>
</evidence>
<organism evidence="15 16">
    <name type="scientific">Biomphalaria glabrata</name>
    <name type="common">Bloodfluke planorb</name>
    <name type="synonym">Freshwater snail</name>
    <dbReference type="NCBI Taxonomy" id="6526"/>
    <lineage>
        <taxon>Eukaryota</taxon>
        <taxon>Metazoa</taxon>
        <taxon>Spiralia</taxon>
        <taxon>Lophotrochozoa</taxon>
        <taxon>Mollusca</taxon>
        <taxon>Gastropoda</taxon>
        <taxon>Heterobranchia</taxon>
        <taxon>Euthyneura</taxon>
        <taxon>Panpulmonata</taxon>
        <taxon>Hygrophila</taxon>
        <taxon>Lymnaeoidea</taxon>
        <taxon>Planorbidae</taxon>
        <taxon>Biomphalaria</taxon>
    </lineage>
</organism>
<dbReference type="EC" id="2.7.12.2" evidence="7"/>
<dbReference type="GO" id="GO:0004708">
    <property type="term" value="F:MAP kinase kinase activity"/>
    <property type="evidence" value="ECO:0007669"/>
    <property type="project" value="UniProtKB-EC"/>
</dbReference>
<dbReference type="InterPro" id="IPR053793">
    <property type="entry name" value="PB1-like"/>
</dbReference>
<dbReference type="GO" id="GO:0004674">
    <property type="term" value="F:protein serine/threonine kinase activity"/>
    <property type="evidence" value="ECO:0007669"/>
    <property type="project" value="UniProtKB-KW"/>
</dbReference>
<evidence type="ECO:0000256" key="4">
    <source>
        <dbReference type="ARBA" id="ARBA00022777"/>
    </source>
</evidence>
<evidence type="ECO:0000256" key="5">
    <source>
        <dbReference type="ARBA" id="ARBA00022840"/>
    </source>
</evidence>